<organism evidence="1 2">
    <name type="scientific">Vibrio phage phi50-12</name>
    <dbReference type="NCBI Taxonomy" id="2654972"/>
    <lineage>
        <taxon>Viruses</taxon>
        <taxon>Duplodnaviria</taxon>
        <taxon>Heunggongvirae</taxon>
        <taxon>Uroviricota</taxon>
        <taxon>Caudoviricetes</taxon>
        <taxon>Schitoviridae</taxon>
        <taxon>Penintadodekavirus</taxon>
        <taxon>Penintadodekavirus 5012</taxon>
    </lineage>
</organism>
<keyword evidence="2" id="KW-1185">Reference proteome</keyword>
<sequence length="92" mass="11102">MEITMTLHEPEYYEQAINKLVERKPNWEKHWEEWYENRPTPEFTDSPQKKAYEEASTVYSNETVPILKKLHEAKEISETIYEANQIVEQVML</sequence>
<gene>
    <name evidence="1" type="ORF">VOWphi5012_094</name>
</gene>
<reference evidence="1 2" key="1">
    <citation type="submission" date="2019-10" db="EMBL/GenBank/DDBJ databases">
        <authorList>
            <person name="Lin L.C."/>
        </authorList>
    </citation>
    <scope>NUCLEOTIDE SEQUENCE [LARGE SCALE GENOMIC DNA]</scope>
</reference>
<protein>
    <submittedName>
        <fullName evidence="1">Uncharacterized protein</fullName>
    </submittedName>
</protein>
<dbReference type="Proteomes" id="UP000325783">
    <property type="component" value="Segment"/>
</dbReference>
<proteinExistence type="predicted"/>
<dbReference type="EMBL" id="MN584918">
    <property type="protein sequence ID" value="QFR59878.1"/>
    <property type="molecule type" value="Genomic_DNA"/>
</dbReference>
<evidence type="ECO:0000313" key="2">
    <source>
        <dbReference type="Proteomes" id="UP000325783"/>
    </source>
</evidence>
<name>A0A5P8PRF0_9CAUD</name>
<accession>A0A5P8PRF0</accession>
<evidence type="ECO:0000313" key="1">
    <source>
        <dbReference type="EMBL" id="QFR59878.1"/>
    </source>
</evidence>